<dbReference type="STRING" id="91928.A0A0D2BHT3"/>
<dbReference type="SUPFAM" id="SSF57903">
    <property type="entry name" value="FYVE/PHD zinc finger"/>
    <property type="match status" value="1"/>
</dbReference>
<feature type="compositionally biased region" description="Low complexity" evidence="1">
    <location>
        <begin position="224"/>
        <end position="248"/>
    </location>
</feature>
<proteinExistence type="predicted"/>
<dbReference type="OrthoDB" id="5288318at2759"/>
<organism evidence="2 3">
    <name type="scientific">Exophiala spinifera</name>
    <dbReference type="NCBI Taxonomy" id="91928"/>
    <lineage>
        <taxon>Eukaryota</taxon>
        <taxon>Fungi</taxon>
        <taxon>Dikarya</taxon>
        <taxon>Ascomycota</taxon>
        <taxon>Pezizomycotina</taxon>
        <taxon>Eurotiomycetes</taxon>
        <taxon>Chaetothyriomycetidae</taxon>
        <taxon>Chaetothyriales</taxon>
        <taxon>Herpotrichiellaceae</taxon>
        <taxon>Exophiala</taxon>
    </lineage>
</organism>
<name>A0A0D2BHT3_9EURO</name>
<sequence>MAVFYDLDDTDCASGSRSGNDLGSAQSDPRPYYPWNQLNSVSRGATVGSNSSGDTTTADAANKLAAALTCYPVNTSLTQFALQLKTHSLRCVHDETPVLAERLSTQRVEPQLEDLLHDTMLPTGAAALQAQGRSPPGSAIPTRPEYRPVGLYTSSGVASKISPCARDLVAPCRRCGIVVCRNCTAKPPSNSRLKNRYRRLCKTCLDAPIEAHLQPLRSSRYEPGATASSASSIRSERSVSGSSTTSSEDGSDRHAPEHEYNITFTTPAFLREPCTCESHGVCLCMPCAQNLGAADTTYQRVWTWRSRYSTHIGGGLGTGLGVGNQGQKCGRGKDCLETSGKAVCWVEIECSEGKGCEDAEGSGMSRTGTPDYVNNKPGYLQQEIEGIGGVVKKKVKKRVKVGATVWEYEDERESGKYLERESQGIMRSWCGWCGRVCPGAEDRQQPVLKLVSGTG</sequence>
<dbReference type="AlphaFoldDB" id="A0A0D2BHT3"/>
<evidence type="ECO:0000313" key="3">
    <source>
        <dbReference type="Proteomes" id="UP000053328"/>
    </source>
</evidence>
<protein>
    <submittedName>
        <fullName evidence="2">Uncharacterized protein</fullName>
    </submittedName>
</protein>
<feature type="region of interest" description="Disordered" evidence="1">
    <location>
        <begin position="220"/>
        <end position="257"/>
    </location>
</feature>
<dbReference type="Proteomes" id="UP000053328">
    <property type="component" value="Unassembled WGS sequence"/>
</dbReference>
<dbReference type="EMBL" id="KN847499">
    <property type="protein sequence ID" value="KIW10934.1"/>
    <property type="molecule type" value="Genomic_DNA"/>
</dbReference>
<accession>A0A0D2BHT3</accession>
<dbReference type="HOGENOM" id="CLU_031053_0_0_1"/>
<dbReference type="VEuPathDB" id="FungiDB:PV08_10233"/>
<dbReference type="InterPro" id="IPR011011">
    <property type="entry name" value="Znf_FYVE_PHD"/>
</dbReference>
<dbReference type="CDD" id="cd00065">
    <property type="entry name" value="FYVE_like_SF"/>
    <property type="match status" value="1"/>
</dbReference>
<reference evidence="2 3" key="1">
    <citation type="submission" date="2015-01" db="EMBL/GenBank/DDBJ databases">
        <title>The Genome Sequence of Exophiala spinifera CBS89968.</title>
        <authorList>
            <consortium name="The Broad Institute Genomics Platform"/>
            <person name="Cuomo C."/>
            <person name="de Hoog S."/>
            <person name="Gorbushina A."/>
            <person name="Stielow B."/>
            <person name="Teixiera M."/>
            <person name="Abouelleil A."/>
            <person name="Chapman S.B."/>
            <person name="Priest M."/>
            <person name="Young S.K."/>
            <person name="Wortman J."/>
            <person name="Nusbaum C."/>
            <person name="Birren B."/>
        </authorList>
    </citation>
    <scope>NUCLEOTIDE SEQUENCE [LARGE SCALE GENOMIC DNA]</scope>
    <source>
        <strain evidence="2 3">CBS 89968</strain>
    </source>
</reference>
<keyword evidence="3" id="KW-1185">Reference proteome</keyword>
<gene>
    <name evidence="2" type="ORF">PV08_10233</name>
</gene>
<evidence type="ECO:0000313" key="2">
    <source>
        <dbReference type="EMBL" id="KIW10934.1"/>
    </source>
</evidence>
<dbReference type="GeneID" id="27337316"/>
<evidence type="ECO:0000256" key="1">
    <source>
        <dbReference type="SAM" id="MobiDB-lite"/>
    </source>
</evidence>
<dbReference type="RefSeq" id="XP_016231150.1">
    <property type="nucleotide sequence ID" value="XM_016384548.1"/>
</dbReference>